<evidence type="ECO:0000313" key="2">
    <source>
        <dbReference type="Proteomes" id="UP000285961"/>
    </source>
</evidence>
<gene>
    <name evidence="1" type="ORF">C4532_09180</name>
</gene>
<sequence length="357" mass="40948">MSDSSNTEDNPDASAIRDFLRAPHGRRQFEAFFDLCRRETHTYLRHLSARGWQMPAGFDNSPDSYRDLAIDVLGPFLASRPGRPYYVVFDYFARHGITDFDKEPADNLVRHFRILLRGFARKEFTALKDIGNPQVAALKQRIRKVLLSPAYSIREDDCNHSKIVRSLESAGDIREGRPWIPRDQLLQMVYQAYLDTVNREDWCRHVFKFLDEHTEFRNELSVYALVSAMVCVNTAWVDASLPREPVSPAVCHEQAGQVIDSAMAMIEREIIPGFIRKGKLAESDVQDILTASRDYLEDLCFSGATDSIPTYFLELRTDISQDEYQKRFKYIMDTVVARATVILRRDFGKGSTKGSTI</sequence>
<name>A0A419EZ38_9BACT</name>
<dbReference type="AlphaFoldDB" id="A0A419EZ38"/>
<reference evidence="1 2" key="1">
    <citation type="journal article" date="2017" name="ISME J.">
        <title>Energy and carbon metabolisms in a deep terrestrial subsurface fluid microbial community.</title>
        <authorList>
            <person name="Momper L."/>
            <person name="Jungbluth S.P."/>
            <person name="Lee M.D."/>
            <person name="Amend J.P."/>
        </authorList>
    </citation>
    <scope>NUCLEOTIDE SEQUENCE [LARGE SCALE GENOMIC DNA]</scope>
    <source>
        <strain evidence="1">SURF_17</strain>
    </source>
</reference>
<protein>
    <submittedName>
        <fullName evidence="1">Uncharacterized protein</fullName>
    </submittedName>
</protein>
<comment type="caution">
    <text evidence="1">The sequence shown here is derived from an EMBL/GenBank/DDBJ whole genome shotgun (WGS) entry which is preliminary data.</text>
</comment>
<organism evidence="1 2">
    <name type="scientific">Candidatus Abyssobacteria bacterium SURF_17</name>
    <dbReference type="NCBI Taxonomy" id="2093361"/>
    <lineage>
        <taxon>Bacteria</taxon>
        <taxon>Pseudomonadati</taxon>
        <taxon>Candidatus Hydrogenedentota</taxon>
        <taxon>Candidatus Abyssobacteria</taxon>
    </lineage>
</organism>
<evidence type="ECO:0000313" key="1">
    <source>
        <dbReference type="EMBL" id="RJP70538.1"/>
    </source>
</evidence>
<dbReference type="EMBL" id="QZKI01000069">
    <property type="protein sequence ID" value="RJP70538.1"/>
    <property type="molecule type" value="Genomic_DNA"/>
</dbReference>
<proteinExistence type="predicted"/>
<dbReference type="Proteomes" id="UP000285961">
    <property type="component" value="Unassembled WGS sequence"/>
</dbReference>
<accession>A0A419EZ38</accession>